<accession>A0ABX6SZV8</accession>
<reference evidence="1 2" key="1">
    <citation type="submission" date="2020-08" db="EMBL/GenBank/DDBJ databases">
        <title>Genome sequence of Sphingomonas daechungensis KACC 18115T.</title>
        <authorList>
            <person name="Hyun D.-W."/>
            <person name="Bae J.-W."/>
        </authorList>
    </citation>
    <scope>NUCLEOTIDE SEQUENCE [LARGE SCALE GENOMIC DNA]</scope>
    <source>
        <strain evidence="1 2">KACC 18115</strain>
    </source>
</reference>
<protein>
    <submittedName>
        <fullName evidence="1">Exosortase/archaeosortase family protein</fullName>
    </submittedName>
</protein>
<dbReference type="InterPro" id="IPR019127">
    <property type="entry name" value="Exosortase"/>
</dbReference>
<gene>
    <name evidence="1" type="ORF">H9L15_14340</name>
</gene>
<dbReference type="Pfam" id="PF09721">
    <property type="entry name" value="Exosortase_EpsH"/>
    <property type="match status" value="1"/>
</dbReference>
<name>A0ABX6SZV8_9SPHN</name>
<sequence>MAALARSASQSGAAKARQFDYRRAFTCRFAGHLSCGAHHGCSRDRSARDVRCPYRRVLSAVRRALVRSIWFPLFYLALTLPPPDSVVAAITQPIKIIISEWAVSLLHALGYPIASSG</sequence>
<dbReference type="Proteomes" id="UP000516134">
    <property type="component" value="Chromosome"/>
</dbReference>
<evidence type="ECO:0000313" key="1">
    <source>
        <dbReference type="EMBL" id="QNP43112.1"/>
    </source>
</evidence>
<keyword evidence="2" id="KW-1185">Reference proteome</keyword>
<evidence type="ECO:0000313" key="2">
    <source>
        <dbReference type="Proteomes" id="UP000516134"/>
    </source>
</evidence>
<dbReference type="EMBL" id="CP060780">
    <property type="protein sequence ID" value="QNP43112.1"/>
    <property type="molecule type" value="Genomic_DNA"/>
</dbReference>
<proteinExistence type="predicted"/>
<organism evidence="1 2">
    <name type="scientific">Sphingomonas daechungensis</name>
    <dbReference type="NCBI Taxonomy" id="1176646"/>
    <lineage>
        <taxon>Bacteria</taxon>
        <taxon>Pseudomonadati</taxon>
        <taxon>Pseudomonadota</taxon>
        <taxon>Alphaproteobacteria</taxon>
        <taxon>Sphingomonadales</taxon>
        <taxon>Sphingomonadaceae</taxon>
        <taxon>Sphingomonas</taxon>
    </lineage>
</organism>